<dbReference type="PANTHER" id="PTHR28026">
    <property type="entry name" value="DUF962 DOMAIN PROTEIN (AFU_ORTHOLOGUE AFUA_8G05310)"/>
    <property type="match status" value="1"/>
</dbReference>
<gene>
    <name evidence="2" type="ORF">CWE14_04430</name>
</gene>
<accession>A0A432WJ41</accession>
<feature type="transmembrane region" description="Helical" evidence="1">
    <location>
        <begin position="73"/>
        <end position="93"/>
    </location>
</feature>
<evidence type="ECO:0000313" key="2">
    <source>
        <dbReference type="EMBL" id="RUO33717.1"/>
    </source>
</evidence>
<sequence length="182" mass="19914">MKTVTEQLAKYACYHRNRKNIATHLIGIPLIVVALLTLLSRPLLFSVAGLAVTPALLVSIAAVVYYVRLDRGLGLLMAVLLVLALWAAAEFAGLTTAAWLSWGIGLFIVGWVWQFVGHYFEGRKPAFVDDIVGLVIGPLFVVAEVVFMLGLRRSLRHDVEDRVAVLMTEVEQNPDQAASASD</sequence>
<evidence type="ECO:0000313" key="3">
    <source>
        <dbReference type="Proteomes" id="UP000287823"/>
    </source>
</evidence>
<feature type="transmembrane region" description="Helical" evidence="1">
    <location>
        <begin position="45"/>
        <end position="66"/>
    </location>
</feature>
<feature type="transmembrane region" description="Helical" evidence="1">
    <location>
        <begin position="132"/>
        <end position="151"/>
    </location>
</feature>
<dbReference type="Proteomes" id="UP000287823">
    <property type="component" value="Unassembled WGS sequence"/>
</dbReference>
<keyword evidence="1" id="KW-1133">Transmembrane helix</keyword>
<keyword evidence="1" id="KW-0812">Transmembrane</keyword>
<dbReference type="GO" id="GO:0016020">
    <property type="term" value="C:membrane"/>
    <property type="evidence" value="ECO:0007669"/>
    <property type="project" value="GOC"/>
</dbReference>
<dbReference type="AlphaFoldDB" id="A0A432WJ41"/>
<dbReference type="PANTHER" id="PTHR28026:SF9">
    <property type="entry name" value="2-HYDROXY-PALMITIC ACID DIOXYGENASE MPO1"/>
    <property type="match status" value="1"/>
</dbReference>
<reference evidence="2 3" key="1">
    <citation type="journal article" date="2011" name="Front. Microbiol.">
        <title>Genomic signatures of strain selection and enhancement in Bacillus atrophaeus var. globigii, a historical biowarfare simulant.</title>
        <authorList>
            <person name="Gibbons H.S."/>
            <person name="Broomall S.M."/>
            <person name="McNew L.A."/>
            <person name="Daligault H."/>
            <person name="Chapman C."/>
            <person name="Bruce D."/>
            <person name="Karavis M."/>
            <person name="Krepps M."/>
            <person name="McGregor P.A."/>
            <person name="Hong C."/>
            <person name="Park K.H."/>
            <person name="Akmal A."/>
            <person name="Feldman A."/>
            <person name="Lin J.S."/>
            <person name="Chang W.E."/>
            <person name="Higgs B.W."/>
            <person name="Demirev P."/>
            <person name="Lindquist J."/>
            <person name="Liem A."/>
            <person name="Fochler E."/>
            <person name="Read T.D."/>
            <person name="Tapia R."/>
            <person name="Johnson S."/>
            <person name="Bishop-Lilly K.A."/>
            <person name="Detter C."/>
            <person name="Han C."/>
            <person name="Sozhamannan S."/>
            <person name="Rosenzweig C.N."/>
            <person name="Skowronski E.W."/>
        </authorList>
    </citation>
    <scope>NUCLEOTIDE SEQUENCE [LARGE SCALE GENOMIC DNA]</scope>
    <source>
        <strain evidence="2 3">Y4G10-17</strain>
    </source>
</reference>
<keyword evidence="3" id="KW-1185">Reference proteome</keyword>
<dbReference type="Pfam" id="PF06127">
    <property type="entry name" value="Mpo1-like"/>
    <property type="match status" value="1"/>
</dbReference>
<dbReference type="GO" id="GO:0046521">
    <property type="term" value="P:sphingoid catabolic process"/>
    <property type="evidence" value="ECO:0007669"/>
    <property type="project" value="TreeGrafter"/>
</dbReference>
<evidence type="ECO:0008006" key="4">
    <source>
        <dbReference type="Google" id="ProtNLM"/>
    </source>
</evidence>
<dbReference type="RefSeq" id="WP_126798284.1">
    <property type="nucleotide sequence ID" value="NZ_PIPO01000002.1"/>
</dbReference>
<proteinExistence type="predicted"/>
<name>A0A432WJ41_9GAMM</name>
<feature type="transmembrane region" description="Helical" evidence="1">
    <location>
        <begin position="99"/>
        <end position="120"/>
    </location>
</feature>
<organism evidence="2 3">
    <name type="scientific">Aliidiomarina soli</name>
    <dbReference type="NCBI Taxonomy" id="1928574"/>
    <lineage>
        <taxon>Bacteria</taxon>
        <taxon>Pseudomonadati</taxon>
        <taxon>Pseudomonadota</taxon>
        <taxon>Gammaproteobacteria</taxon>
        <taxon>Alteromonadales</taxon>
        <taxon>Idiomarinaceae</taxon>
        <taxon>Aliidiomarina</taxon>
    </lineage>
</organism>
<keyword evidence="1" id="KW-0472">Membrane</keyword>
<dbReference type="InterPro" id="IPR009305">
    <property type="entry name" value="Mpo1-like"/>
</dbReference>
<feature type="transmembrane region" description="Helical" evidence="1">
    <location>
        <begin position="21"/>
        <end position="39"/>
    </location>
</feature>
<protein>
    <recommendedName>
        <fullName evidence="4">DUF962 domain-containing protein</fullName>
    </recommendedName>
</protein>
<dbReference type="EMBL" id="PIPO01000002">
    <property type="protein sequence ID" value="RUO33717.1"/>
    <property type="molecule type" value="Genomic_DNA"/>
</dbReference>
<comment type="caution">
    <text evidence="2">The sequence shown here is derived from an EMBL/GenBank/DDBJ whole genome shotgun (WGS) entry which is preliminary data.</text>
</comment>
<evidence type="ECO:0000256" key="1">
    <source>
        <dbReference type="SAM" id="Phobius"/>
    </source>
</evidence>